<proteinExistence type="inferred from homology"/>
<gene>
    <name evidence="5" type="ORF">OOZ53_16740</name>
</gene>
<evidence type="ECO:0000313" key="5">
    <source>
        <dbReference type="EMBL" id="MDA4847009.1"/>
    </source>
</evidence>
<dbReference type="Proteomes" id="UP001148313">
    <property type="component" value="Unassembled WGS sequence"/>
</dbReference>
<evidence type="ECO:0000256" key="1">
    <source>
        <dbReference type="ARBA" id="ARBA00005495"/>
    </source>
</evidence>
<dbReference type="PANTHER" id="PTHR28620:SF1">
    <property type="entry name" value="CENP-V_GFA DOMAIN-CONTAINING PROTEIN"/>
    <property type="match status" value="1"/>
</dbReference>
<dbReference type="SUPFAM" id="SSF51316">
    <property type="entry name" value="Mss4-like"/>
    <property type="match status" value="1"/>
</dbReference>
<evidence type="ECO:0000259" key="4">
    <source>
        <dbReference type="PROSITE" id="PS51891"/>
    </source>
</evidence>
<keyword evidence="3" id="KW-0862">Zinc</keyword>
<name>A0ABT4VQM3_9HYPH</name>
<accession>A0ABT4VQM3</accession>
<dbReference type="InterPro" id="IPR006913">
    <property type="entry name" value="CENP-V/GFA"/>
</dbReference>
<evidence type="ECO:0000256" key="2">
    <source>
        <dbReference type="ARBA" id="ARBA00022723"/>
    </source>
</evidence>
<evidence type="ECO:0000256" key="3">
    <source>
        <dbReference type="ARBA" id="ARBA00022833"/>
    </source>
</evidence>
<dbReference type="RefSeq" id="WP_271090807.1">
    <property type="nucleotide sequence ID" value="NZ_JAPJZH010000010.1"/>
</dbReference>
<comment type="similarity">
    <text evidence="1">Belongs to the Gfa family.</text>
</comment>
<keyword evidence="2" id="KW-0479">Metal-binding</keyword>
<dbReference type="InterPro" id="IPR011057">
    <property type="entry name" value="Mss4-like_sf"/>
</dbReference>
<keyword evidence="6" id="KW-1185">Reference proteome</keyword>
<dbReference type="Gene3D" id="2.170.150.70">
    <property type="match status" value="1"/>
</dbReference>
<feature type="domain" description="CENP-V/GFA" evidence="4">
    <location>
        <begin position="3"/>
        <end position="116"/>
    </location>
</feature>
<sequence>MEHTGGCHCGNIAITFSTKIAPDRIRPVACQCAFCRKHNVLAVADPEGHLEIRIGDKAEVNRYRFGLGTAEYLICRICGVYVAAITVDEPERALVVVNSLDSRDSFTADPVAANYDNETEAERRARRRKSWTPVTLDWQATTGSRSANLLRVTEGNSPK</sequence>
<dbReference type="InterPro" id="IPR052355">
    <property type="entry name" value="CENP-V-like"/>
</dbReference>
<dbReference type="PROSITE" id="PS51891">
    <property type="entry name" value="CENP_V_GFA"/>
    <property type="match status" value="1"/>
</dbReference>
<protein>
    <recommendedName>
        <fullName evidence="4">CENP-V/GFA domain-containing protein</fullName>
    </recommendedName>
</protein>
<reference evidence="5" key="1">
    <citation type="submission" date="2022-11" db="EMBL/GenBank/DDBJ databases">
        <title>Hoeflea poritis sp. nov., isolated from scleractinian coral Porites lutea.</title>
        <authorList>
            <person name="Zhang G."/>
            <person name="Wei Q."/>
            <person name="Cai L."/>
        </authorList>
    </citation>
    <scope>NUCLEOTIDE SEQUENCE</scope>
    <source>
        <strain evidence="5">E7-10</strain>
    </source>
</reference>
<dbReference type="PANTHER" id="PTHR28620">
    <property type="entry name" value="CENTROMERE PROTEIN V"/>
    <property type="match status" value="1"/>
</dbReference>
<dbReference type="Pfam" id="PF04828">
    <property type="entry name" value="GFA"/>
    <property type="match status" value="1"/>
</dbReference>
<comment type="caution">
    <text evidence="5">The sequence shown here is derived from an EMBL/GenBank/DDBJ whole genome shotgun (WGS) entry which is preliminary data.</text>
</comment>
<dbReference type="EMBL" id="JAPJZH010000010">
    <property type="protein sequence ID" value="MDA4847009.1"/>
    <property type="molecule type" value="Genomic_DNA"/>
</dbReference>
<evidence type="ECO:0000313" key="6">
    <source>
        <dbReference type="Proteomes" id="UP001148313"/>
    </source>
</evidence>
<organism evidence="5 6">
    <name type="scientific">Hoeflea poritis</name>
    <dbReference type="NCBI Taxonomy" id="2993659"/>
    <lineage>
        <taxon>Bacteria</taxon>
        <taxon>Pseudomonadati</taxon>
        <taxon>Pseudomonadota</taxon>
        <taxon>Alphaproteobacteria</taxon>
        <taxon>Hyphomicrobiales</taxon>
        <taxon>Rhizobiaceae</taxon>
        <taxon>Hoeflea</taxon>
    </lineage>
</organism>